<keyword evidence="1" id="KW-0732">Signal</keyword>
<dbReference type="AlphaFoldDB" id="A0A9N8VRR7"/>
<dbReference type="EMBL" id="CAJVPZ010000293">
    <property type="protein sequence ID" value="CAG8460084.1"/>
    <property type="molecule type" value="Genomic_DNA"/>
</dbReference>
<comment type="caution">
    <text evidence="2">The sequence shown here is derived from an EMBL/GenBank/DDBJ whole genome shotgun (WGS) entry which is preliminary data.</text>
</comment>
<keyword evidence="3" id="KW-1185">Reference proteome</keyword>
<evidence type="ECO:0000313" key="3">
    <source>
        <dbReference type="Proteomes" id="UP000789396"/>
    </source>
</evidence>
<feature type="signal peptide" evidence="1">
    <location>
        <begin position="1"/>
        <end position="28"/>
    </location>
</feature>
<dbReference type="OrthoDB" id="27214at2759"/>
<feature type="chain" id="PRO_5040228671" evidence="1">
    <location>
        <begin position="29"/>
        <end position="522"/>
    </location>
</feature>
<evidence type="ECO:0000313" key="2">
    <source>
        <dbReference type="EMBL" id="CAG8460084.1"/>
    </source>
</evidence>
<dbReference type="Proteomes" id="UP000789396">
    <property type="component" value="Unassembled WGS sequence"/>
</dbReference>
<gene>
    <name evidence="2" type="ORF">RFULGI_LOCUS643</name>
</gene>
<dbReference type="InterPro" id="IPR029045">
    <property type="entry name" value="ClpP/crotonase-like_dom_sf"/>
</dbReference>
<dbReference type="InterPro" id="IPR052766">
    <property type="entry name" value="S41A_metabolite_peptidase"/>
</dbReference>
<reference evidence="2" key="1">
    <citation type="submission" date="2021-06" db="EMBL/GenBank/DDBJ databases">
        <authorList>
            <person name="Kallberg Y."/>
            <person name="Tangrot J."/>
            <person name="Rosling A."/>
        </authorList>
    </citation>
    <scope>NUCLEOTIDE SEQUENCE</scope>
    <source>
        <strain evidence="2">IN212</strain>
    </source>
</reference>
<dbReference type="PANTHER" id="PTHR37049">
    <property type="entry name" value="PEPTIDASE S41 FAMILY PROTEIN"/>
    <property type="match status" value="1"/>
</dbReference>
<protein>
    <submittedName>
        <fullName evidence="2">10115_t:CDS:1</fullName>
    </submittedName>
</protein>
<dbReference type="GO" id="GO:0006508">
    <property type="term" value="P:proteolysis"/>
    <property type="evidence" value="ECO:0007669"/>
    <property type="project" value="InterPro"/>
</dbReference>
<sequence length="522" mass="58191">MASKFKTLNKIALLITLSILYLLLPSEAYFVPRSEVKDGCAKLAKNIASPSYEDVKACYEGIKYDDERAKQMIDVVDGIMSNFYVLFDQAKEKPENGFSFEPIDLKKELDLLRHRHYESDFEFIILEDDLEPSNKGCEVIEINGQDALKVIIEFANKTVVGSRDLGVRFNLALASLTKLFDDWSNAAQSNQFAHRSDLPETPNITYKLSCFGKQRSMAINDFKDTKSYFKQNCLPQEGNPRVRSGGSFDLRLIGDIGVARIGTLFLQDFQLINIKESLQSLSNKAKKLVIDLSNNSGGFVGSAQVICALLLKSNDFFPGDIKITNITKPTLKPGGLLDISDSLSYPSGKKFSSIKDFIGNNFIERGGTTSRYSNKFTFQLAKELADIIKNKPKLRWTKNNTIILTNGFCGSACALVSQCLAEIGQFPTVAVGGLYNSSLSFSSFVGGEVSSYDNSTIKINGIPDFPLAGQLQFTAAEAYSTTLKKNKVLDFLYRNATYRLHYNDQTARDPRKLWNEAAKFLH</sequence>
<proteinExistence type="predicted"/>
<dbReference type="PANTHER" id="PTHR37049:SF4">
    <property type="entry name" value="RHODANESE DOMAIN-CONTAINING PROTEIN"/>
    <property type="match status" value="1"/>
</dbReference>
<name>A0A9N8VRR7_9GLOM</name>
<dbReference type="GO" id="GO:0008236">
    <property type="term" value="F:serine-type peptidase activity"/>
    <property type="evidence" value="ECO:0007669"/>
    <property type="project" value="InterPro"/>
</dbReference>
<accession>A0A9N8VRR7</accession>
<organism evidence="2 3">
    <name type="scientific">Racocetra fulgida</name>
    <dbReference type="NCBI Taxonomy" id="60492"/>
    <lineage>
        <taxon>Eukaryota</taxon>
        <taxon>Fungi</taxon>
        <taxon>Fungi incertae sedis</taxon>
        <taxon>Mucoromycota</taxon>
        <taxon>Glomeromycotina</taxon>
        <taxon>Glomeromycetes</taxon>
        <taxon>Diversisporales</taxon>
        <taxon>Gigasporaceae</taxon>
        <taxon>Racocetra</taxon>
    </lineage>
</organism>
<dbReference type="Gene3D" id="3.90.226.10">
    <property type="entry name" value="2-enoyl-CoA Hydratase, Chain A, domain 1"/>
    <property type="match status" value="1"/>
</dbReference>
<dbReference type="SUPFAM" id="SSF52096">
    <property type="entry name" value="ClpP/crotonase"/>
    <property type="match status" value="1"/>
</dbReference>
<evidence type="ECO:0000256" key="1">
    <source>
        <dbReference type="SAM" id="SignalP"/>
    </source>
</evidence>